<keyword evidence="2" id="KW-1185">Reference proteome</keyword>
<gene>
    <name evidence="1" type="ORF">N7G274_001696</name>
</gene>
<reference evidence="1 2" key="1">
    <citation type="submission" date="2024-09" db="EMBL/GenBank/DDBJ databases">
        <title>Rethinking Asexuality: The Enigmatic Case of Functional Sexual Genes in Lepraria (Stereocaulaceae).</title>
        <authorList>
            <person name="Doellman M."/>
            <person name="Sun Y."/>
            <person name="Barcenas-Pena A."/>
            <person name="Lumbsch H.T."/>
            <person name="Grewe F."/>
        </authorList>
    </citation>
    <scope>NUCLEOTIDE SEQUENCE [LARGE SCALE GENOMIC DNA]</scope>
    <source>
        <strain evidence="1 2">Mercado 3170</strain>
    </source>
</reference>
<sequence>MSRGQVPDQVQIEIWKATSALWALATPKCHPPKRPCTATAAKFGRVDSSTDATPQTCLSMPEVDIQAMEESHRQVVTNIETNPPILSYPKRNKEISHDSRSTVSAQCNYIFAHALEVSGTGLELSLDEYWIS</sequence>
<proteinExistence type="predicted"/>
<dbReference type="Proteomes" id="UP001590950">
    <property type="component" value="Unassembled WGS sequence"/>
</dbReference>
<accession>A0ABR4ANI9</accession>
<protein>
    <submittedName>
        <fullName evidence="1">Uncharacterized protein</fullName>
    </submittedName>
</protein>
<evidence type="ECO:0000313" key="2">
    <source>
        <dbReference type="Proteomes" id="UP001590950"/>
    </source>
</evidence>
<dbReference type="EMBL" id="JBEFKJ010000004">
    <property type="protein sequence ID" value="KAL2046249.1"/>
    <property type="molecule type" value="Genomic_DNA"/>
</dbReference>
<name>A0ABR4ANI9_9LECA</name>
<evidence type="ECO:0000313" key="1">
    <source>
        <dbReference type="EMBL" id="KAL2046249.1"/>
    </source>
</evidence>
<organism evidence="1 2">
    <name type="scientific">Stereocaulon virgatum</name>
    <dbReference type="NCBI Taxonomy" id="373712"/>
    <lineage>
        <taxon>Eukaryota</taxon>
        <taxon>Fungi</taxon>
        <taxon>Dikarya</taxon>
        <taxon>Ascomycota</taxon>
        <taxon>Pezizomycotina</taxon>
        <taxon>Lecanoromycetes</taxon>
        <taxon>OSLEUM clade</taxon>
        <taxon>Lecanoromycetidae</taxon>
        <taxon>Lecanorales</taxon>
        <taxon>Lecanorineae</taxon>
        <taxon>Stereocaulaceae</taxon>
        <taxon>Stereocaulon</taxon>
    </lineage>
</organism>
<comment type="caution">
    <text evidence="1">The sequence shown here is derived from an EMBL/GenBank/DDBJ whole genome shotgun (WGS) entry which is preliminary data.</text>
</comment>